<dbReference type="EMBL" id="CAJVCH010178314">
    <property type="protein sequence ID" value="CAG7729430.1"/>
    <property type="molecule type" value="Genomic_DNA"/>
</dbReference>
<feature type="signal peptide" evidence="1">
    <location>
        <begin position="1"/>
        <end position="21"/>
    </location>
</feature>
<name>A0A8J2KP48_9HEXA</name>
<reference evidence="2" key="1">
    <citation type="submission" date="2021-06" db="EMBL/GenBank/DDBJ databases">
        <authorList>
            <person name="Hodson N. C."/>
            <person name="Mongue J. A."/>
            <person name="Jaron S. K."/>
        </authorList>
    </citation>
    <scope>NUCLEOTIDE SEQUENCE</scope>
</reference>
<comment type="caution">
    <text evidence="2">The sequence shown here is derived from an EMBL/GenBank/DDBJ whole genome shotgun (WGS) entry which is preliminary data.</text>
</comment>
<dbReference type="Proteomes" id="UP000708208">
    <property type="component" value="Unassembled WGS sequence"/>
</dbReference>
<gene>
    <name evidence="2" type="ORF">AFUS01_LOCUS18145</name>
</gene>
<evidence type="ECO:0000313" key="3">
    <source>
        <dbReference type="Proteomes" id="UP000708208"/>
    </source>
</evidence>
<feature type="non-terminal residue" evidence="2">
    <location>
        <position position="1"/>
    </location>
</feature>
<protein>
    <submittedName>
        <fullName evidence="2">Uncharacterized protein</fullName>
    </submittedName>
</protein>
<accession>A0A8J2KP48</accession>
<feature type="chain" id="PRO_5035269375" evidence="1">
    <location>
        <begin position="22"/>
        <end position="134"/>
    </location>
</feature>
<proteinExistence type="predicted"/>
<evidence type="ECO:0000256" key="1">
    <source>
        <dbReference type="SAM" id="SignalP"/>
    </source>
</evidence>
<keyword evidence="3" id="KW-1185">Reference proteome</keyword>
<keyword evidence="1" id="KW-0732">Signal</keyword>
<dbReference type="AlphaFoldDB" id="A0A8J2KP48"/>
<sequence>MASKIIVQILIFVCCVHLSAALRCYDCRYDEGRSSDKDCEDNPGSEYSKEVPIWLNPLSRHISTNSISDNRMGMFDVNHDSWPSAIQNQKTVFWYCMKITGKSYGKKVVIRGSAYALVHGGHEVCEDRLPPNLE</sequence>
<evidence type="ECO:0000313" key="2">
    <source>
        <dbReference type="EMBL" id="CAG7729430.1"/>
    </source>
</evidence>
<organism evidence="2 3">
    <name type="scientific">Allacma fusca</name>
    <dbReference type="NCBI Taxonomy" id="39272"/>
    <lineage>
        <taxon>Eukaryota</taxon>
        <taxon>Metazoa</taxon>
        <taxon>Ecdysozoa</taxon>
        <taxon>Arthropoda</taxon>
        <taxon>Hexapoda</taxon>
        <taxon>Collembola</taxon>
        <taxon>Symphypleona</taxon>
        <taxon>Sminthuridae</taxon>
        <taxon>Allacma</taxon>
    </lineage>
</organism>